<sequence>MTAMELPNDAWLQRLHALKPSIQVHLTESEATFEEAMVRSAFHFIDASVNQLKNDDQEYWEWHRRAMYDWMVHTVQVGNRGDIKAAAAGSESWASDTPETKQALLDYLGGTGDASAQLMIRVGRHLVQVFRGETTSLELVTENNLLSRYYMEYPKLKDRTYKHLRQVGEVYARSHPDARILEIGAGTGGATKVLLQAFDAMVEQTDAEEYPHYTFTDVSTGFFPAATAKLASWAPDMDFCKLDIESDPEEQGFEPGSFDLVLASLVLHATRSLSRTLTNLRKLLRPGGTLLLIETTRDVADMQLIFGLFEGWWLGEEEDRRMSPNVSTSVWDKVMLETGFTGVEFEIRDCEDAEYQSTSLLVSRAS</sequence>
<evidence type="ECO:0000259" key="3">
    <source>
        <dbReference type="Pfam" id="PF08242"/>
    </source>
</evidence>
<dbReference type="GeneID" id="98147273"/>
<evidence type="ECO:0000256" key="2">
    <source>
        <dbReference type="ARBA" id="ARBA00023268"/>
    </source>
</evidence>
<dbReference type="CDD" id="cd02440">
    <property type="entry name" value="AdoMet_MTases"/>
    <property type="match status" value="1"/>
</dbReference>
<accession>A0ABR4M3L1</accession>
<reference evidence="4 5" key="1">
    <citation type="submission" date="2024-07" db="EMBL/GenBank/DDBJ databases">
        <title>Section-level genome sequencing and comparative genomics of Aspergillus sections Usti and Cavernicolus.</title>
        <authorList>
            <consortium name="Lawrence Berkeley National Laboratory"/>
            <person name="Nybo J.L."/>
            <person name="Vesth T.C."/>
            <person name="Theobald S."/>
            <person name="Frisvad J.C."/>
            <person name="Larsen T.O."/>
            <person name="Kjaerboelling I."/>
            <person name="Rothschild-Mancinelli K."/>
            <person name="Lyhne E.K."/>
            <person name="Kogle M.E."/>
            <person name="Barry K."/>
            <person name="Clum A."/>
            <person name="Na H."/>
            <person name="Ledsgaard L."/>
            <person name="Lin J."/>
            <person name="Lipzen A."/>
            <person name="Kuo A."/>
            <person name="Riley R."/>
            <person name="Mondo S."/>
            <person name="Labutti K."/>
            <person name="Haridas S."/>
            <person name="Pangalinan J."/>
            <person name="Salamov A.A."/>
            <person name="Simmons B.A."/>
            <person name="Magnuson J.K."/>
            <person name="Chen J."/>
            <person name="Drula E."/>
            <person name="Henrissat B."/>
            <person name="Wiebenga A."/>
            <person name="Lubbers R.J."/>
            <person name="Gomes A.C."/>
            <person name="Macurrencykelacurrency M.R."/>
            <person name="Stajich J."/>
            <person name="Grigoriev I.V."/>
            <person name="Mortensen U.H."/>
            <person name="De Vries R.P."/>
            <person name="Baker S.E."/>
            <person name="Andersen M.R."/>
        </authorList>
    </citation>
    <scope>NUCLEOTIDE SEQUENCE [LARGE SCALE GENOMIC DNA]</scope>
    <source>
        <strain evidence="4 5">CBS 449.75</strain>
    </source>
</reference>
<gene>
    <name evidence="4" type="ORF">BJX67DRAFT_377790</name>
</gene>
<organism evidence="4 5">
    <name type="scientific">Aspergillus lucknowensis</name>
    <dbReference type="NCBI Taxonomy" id="176173"/>
    <lineage>
        <taxon>Eukaryota</taxon>
        <taxon>Fungi</taxon>
        <taxon>Dikarya</taxon>
        <taxon>Ascomycota</taxon>
        <taxon>Pezizomycotina</taxon>
        <taxon>Eurotiomycetes</taxon>
        <taxon>Eurotiomycetidae</taxon>
        <taxon>Eurotiales</taxon>
        <taxon>Aspergillaceae</taxon>
        <taxon>Aspergillus</taxon>
        <taxon>Aspergillus subgen. Nidulantes</taxon>
    </lineage>
</organism>
<dbReference type="PANTHER" id="PTHR45681:SF6">
    <property type="entry name" value="POLYKETIDE SYNTHASE 37"/>
    <property type="match status" value="1"/>
</dbReference>
<keyword evidence="4" id="KW-0489">Methyltransferase</keyword>
<dbReference type="GO" id="GO:0032259">
    <property type="term" value="P:methylation"/>
    <property type="evidence" value="ECO:0007669"/>
    <property type="project" value="UniProtKB-KW"/>
</dbReference>
<protein>
    <submittedName>
        <fullName evidence="4">S-adenosyl-L-methionine-dependent methyltransferase</fullName>
    </submittedName>
</protein>
<dbReference type="InterPro" id="IPR013217">
    <property type="entry name" value="Methyltransf_12"/>
</dbReference>
<dbReference type="RefSeq" id="XP_070890166.1">
    <property type="nucleotide sequence ID" value="XM_071032201.1"/>
</dbReference>
<dbReference type="EMBL" id="JBFXLQ010000004">
    <property type="protein sequence ID" value="KAL2871187.1"/>
    <property type="molecule type" value="Genomic_DNA"/>
</dbReference>
<dbReference type="InterPro" id="IPR050444">
    <property type="entry name" value="Polyketide_Synthase"/>
</dbReference>
<proteinExistence type="predicted"/>
<name>A0ABR4M3L1_9EURO</name>
<keyword evidence="2" id="KW-0511">Multifunctional enzyme</keyword>
<dbReference type="GO" id="GO:0008168">
    <property type="term" value="F:methyltransferase activity"/>
    <property type="evidence" value="ECO:0007669"/>
    <property type="project" value="UniProtKB-KW"/>
</dbReference>
<evidence type="ECO:0000256" key="1">
    <source>
        <dbReference type="ARBA" id="ARBA00022679"/>
    </source>
</evidence>
<dbReference type="SUPFAM" id="SSF53335">
    <property type="entry name" value="S-adenosyl-L-methionine-dependent methyltransferases"/>
    <property type="match status" value="1"/>
</dbReference>
<evidence type="ECO:0000313" key="5">
    <source>
        <dbReference type="Proteomes" id="UP001610432"/>
    </source>
</evidence>
<dbReference type="Proteomes" id="UP001610432">
    <property type="component" value="Unassembled WGS sequence"/>
</dbReference>
<dbReference type="InterPro" id="IPR029063">
    <property type="entry name" value="SAM-dependent_MTases_sf"/>
</dbReference>
<evidence type="ECO:0000313" key="4">
    <source>
        <dbReference type="EMBL" id="KAL2871187.1"/>
    </source>
</evidence>
<dbReference type="Gene3D" id="3.40.50.150">
    <property type="entry name" value="Vaccinia Virus protein VP39"/>
    <property type="match status" value="1"/>
</dbReference>
<dbReference type="PANTHER" id="PTHR45681">
    <property type="entry name" value="POLYKETIDE SYNTHASE 44-RELATED"/>
    <property type="match status" value="1"/>
</dbReference>
<keyword evidence="5" id="KW-1185">Reference proteome</keyword>
<comment type="caution">
    <text evidence="4">The sequence shown here is derived from an EMBL/GenBank/DDBJ whole genome shotgun (WGS) entry which is preliminary data.</text>
</comment>
<dbReference type="Pfam" id="PF08242">
    <property type="entry name" value="Methyltransf_12"/>
    <property type="match status" value="1"/>
</dbReference>
<feature type="domain" description="Methyltransferase type 12" evidence="3">
    <location>
        <begin position="181"/>
        <end position="290"/>
    </location>
</feature>
<keyword evidence="1" id="KW-0808">Transferase</keyword>